<dbReference type="OrthoDB" id="9795405at2"/>
<dbReference type="Proteomes" id="UP000051086">
    <property type="component" value="Unassembled WGS sequence"/>
</dbReference>
<reference evidence="1 3" key="1">
    <citation type="submission" date="2015-09" db="EMBL/GenBank/DDBJ databases">
        <authorList>
            <person name="Rodrigo-Torres L."/>
            <person name="Arahal D.R."/>
        </authorList>
    </citation>
    <scope>NUCLEOTIDE SEQUENCE [LARGE SCALE GENOMIC DNA]</scope>
    <source>
        <strain evidence="1 3">CECT 5118</strain>
    </source>
</reference>
<dbReference type="AlphaFoldDB" id="A0A0P1FX13"/>
<dbReference type="InterPro" id="IPR003718">
    <property type="entry name" value="OsmC/Ohr_fam"/>
</dbReference>
<dbReference type="RefSeq" id="WP_058244852.1">
    <property type="nucleotide sequence ID" value="NZ_CYSB01000038.1"/>
</dbReference>
<dbReference type="Pfam" id="PF02566">
    <property type="entry name" value="OsmC"/>
    <property type="match status" value="1"/>
</dbReference>
<gene>
    <name evidence="1" type="ORF">TL5118_03036</name>
    <name evidence="2" type="ORF">TL5120_03532</name>
</gene>
<dbReference type="Proteomes" id="UP000051887">
    <property type="component" value="Unassembled WGS sequence"/>
</dbReference>
<name>A0A0P1FX13_9RHOB</name>
<keyword evidence="3" id="KW-1185">Reference proteome</keyword>
<dbReference type="EMBL" id="CYSB01000038">
    <property type="protein sequence ID" value="CUH69077.1"/>
    <property type="molecule type" value="Genomic_DNA"/>
</dbReference>
<protein>
    <submittedName>
        <fullName evidence="2">OsmC-like protein</fullName>
    </submittedName>
</protein>
<proteinExistence type="predicted"/>
<evidence type="ECO:0000313" key="4">
    <source>
        <dbReference type="Proteomes" id="UP000051887"/>
    </source>
</evidence>
<evidence type="ECO:0000313" key="3">
    <source>
        <dbReference type="Proteomes" id="UP000051086"/>
    </source>
</evidence>
<dbReference type="InterPro" id="IPR036102">
    <property type="entry name" value="OsmC/Ohrsf"/>
</dbReference>
<dbReference type="PANTHER" id="PTHR42830:SF2">
    <property type="entry name" value="OSMC_OHR FAMILY PROTEIN"/>
    <property type="match status" value="1"/>
</dbReference>
<dbReference type="Gene3D" id="3.30.300.20">
    <property type="match status" value="1"/>
</dbReference>
<dbReference type="EMBL" id="CYSC01000041">
    <property type="protein sequence ID" value="CUH73720.1"/>
    <property type="molecule type" value="Genomic_DNA"/>
</dbReference>
<reference evidence="2 4" key="2">
    <citation type="submission" date="2015-09" db="EMBL/GenBank/DDBJ databases">
        <authorList>
            <consortium name="Swine Surveillance"/>
        </authorList>
    </citation>
    <scope>NUCLEOTIDE SEQUENCE [LARGE SCALE GENOMIC DNA]</scope>
    <source>
        <strain evidence="2 4">5120</strain>
    </source>
</reference>
<dbReference type="PANTHER" id="PTHR42830">
    <property type="entry name" value="OSMOTICALLY INDUCIBLE FAMILY PROTEIN"/>
    <property type="match status" value="1"/>
</dbReference>
<sequence>MPNLSTKEHDFTAQILWTGNTGRGTESYRAYERTWQVQTPGKPVIHCSNDPMLGGDPTLHNPEDMLLSALSACHMLWYLHLASEAEVVVTGYQDAPIGRGETAPNGAGRFLSATLRPKITLAPGSDPAVADALHGRIHEVCFIARSVAFPVSYDATYSFAAA</sequence>
<organism evidence="2 4">
    <name type="scientific">Thalassovita autumnalis</name>
    <dbReference type="NCBI Taxonomy" id="2072972"/>
    <lineage>
        <taxon>Bacteria</taxon>
        <taxon>Pseudomonadati</taxon>
        <taxon>Pseudomonadota</taxon>
        <taxon>Alphaproteobacteria</taxon>
        <taxon>Rhodobacterales</taxon>
        <taxon>Roseobacteraceae</taxon>
        <taxon>Thalassovita</taxon>
    </lineage>
</organism>
<dbReference type="InterPro" id="IPR015946">
    <property type="entry name" value="KH_dom-like_a/b"/>
</dbReference>
<evidence type="ECO:0000313" key="2">
    <source>
        <dbReference type="EMBL" id="CUH73720.1"/>
    </source>
</evidence>
<evidence type="ECO:0000313" key="1">
    <source>
        <dbReference type="EMBL" id="CUH69077.1"/>
    </source>
</evidence>
<dbReference type="InterPro" id="IPR052707">
    <property type="entry name" value="OsmC_Ohr_Peroxiredoxin"/>
</dbReference>
<accession>A0A0P1FX13</accession>
<dbReference type="SUPFAM" id="SSF82784">
    <property type="entry name" value="OsmC-like"/>
    <property type="match status" value="1"/>
</dbReference>